<evidence type="ECO:0000256" key="4">
    <source>
        <dbReference type="ARBA" id="ARBA00022771"/>
    </source>
</evidence>
<evidence type="ECO:0000313" key="10">
    <source>
        <dbReference type="EMBL" id="KAJ0985985.1"/>
    </source>
</evidence>
<dbReference type="InterPro" id="IPR013083">
    <property type="entry name" value="Znf_RING/FYVE/PHD"/>
</dbReference>
<reference evidence="10" key="2">
    <citation type="journal article" date="2022" name="Hortic Res">
        <title>The genome of Dioscorea zingiberensis sheds light on the biosynthesis, origin and evolution of the medicinally important diosgenin saponins.</title>
        <authorList>
            <person name="Li Y."/>
            <person name="Tan C."/>
            <person name="Li Z."/>
            <person name="Guo J."/>
            <person name="Li S."/>
            <person name="Chen X."/>
            <person name="Wang C."/>
            <person name="Dai X."/>
            <person name="Yang H."/>
            <person name="Song W."/>
            <person name="Hou L."/>
            <person name="Xu J."/>
            <person name="Tong Z."/>
            <person name="Xu A."/>
            <person name="Yuan X."/>
            <person name="Wang W."/>
            <person name="Yang Q."/>
            <person name="Chen L."/>
            <person name="Sun Z."/>
            <person name="Wang K."/>
            <person name="Pan B."/>
            <person name="Chen J."/>
            <person name="Bao Y."/>
            <person name="Liu F."/>
            <person name="Qi X."/>
            <person name="Gang D.R."/>
            <person name="Wen J."/>
            <person name="Li J."/>
        </authorList>
    </citation>
    <scope>NUCLEOTIDE SEQUENCE</scope>
    <source>
        <strain evidence="10">Dzin_1.0</strain>
    </source>
</reference>
<dbReference type="GO" id="GO:0005634">
    <property type="term" value="C:nucleus"/>
    <property type="evidence" value="ECO:0007669"/>
    <property type="project" value="TreeGrafter"/>
</dbReference>
<dbReference type="PANTHER" id="PTHR23069">
    <property type="entry name" value="AAA DOMAIN-CONTAINING"/>
    <property type="match status" value="1"/>
</dbReference>
<feature type="compositionally biased region" description="Basic and acidic residues" evidence="8">
    <location>
        <begin position="79"/>
        <end position="92"/>
    </location>
</feature>
<organism evidence="10 11">
    <name type="scientific">Dioscorea zingiberensis</name>
    <dbReference type="NCBI Taxonomy" id="325984"/>
    <lineage>
        <taxon>Eukaryota</taxon>
        <taxon>Viridiplantae</taxon>
        <taxon>Streptophyta</taxon>
        <taxon>Embryophyta</taxon>
        <taxon>Tracheophyta</taxon>
        <taxon>Spermatophyta</taxon>
        <taxon>Magnoliopsida</taxon>
        <taxon>Liliopsida</taxon>
        <taxon>Dioscoreales</taxon>
        <taxon>Dioscoreaceae</taxon>
        <taxon>Dioscorea</taxon>
    </lineage>
</organism>
<evidence type="ECO:0000256" key="3">
    <source>
        <dbReference type="ARBA" id="ARBA00022741"/>
    </source>
</evidence>
<dbReference type="GO" id="GO:0006337">
    <property type="term" value="P:nucleosome disassembly"/>
    <property type="evidence" value="ECO:0007669"/>
    <property type="project" value="TreeGrafter"/>
</dbReference>
<keyword evidence="3" id="KW-0547">Nucleotide-binding</keyword>
<evidence type="ECO:0000256" key="5">
    <source>
        <dbReference type="ARBA" id="ARBA00022833"/>
    </source>
</evidence>
<evidence type="ECO:0000256" key="2">
    <source>
        <dbReference type="ARBA" id="ARBA00022723"/>
    </source>
</evidence>
<accession>A0A9D5D5X6</accession>
<evidence type="ECO:0000256" key="7">
    <source>
        <dbReference type="ARBA" id="ARBA00023117"/>
    </source>
</evidence>
<dbReference type="Gene3D" id="3.40.50.300">
    <property type="entry name" value="P-loop containing nucleotide triphosphate hydrolases"/>
    <property type="match status" value="1"/>
</dbReference>
<dbReference type="GO" id="GO:0005524">
    <property type="term" value="F:ATP binding"/>
    <property type="evidence" value="ECO:0007669"/>
    <property type="project" value="UniProtKB-KW"/>
</dbReference>
<comment type="similarity">
    <text evidence="1">Belongs to the AAA ATPase family.</text>
</comment>
<evidence type="ECO:0000256" key="8">
    <source>
        <dbReference type="SAM" id="MobiDB-lite"/>
    </source>
</evidence>
<dbReference type="GO" id="GO:0003682">
    <property type="term" value="F:chromatin binding"/>
    <property type="evidence" value="ECO:0007669"/>
    <property type="project" value="TreeGrafter"/>
</dbReference>
<name>A0A9D5D5X6_9LILI</name>
<dbReference type="Gene3D" id="1.10.8.60">
    <property type="match status" value="1"/>
</dbReference>
<dbReference type="InterPro" id="IPR003960">
    <property type="entry name" value="ATPase_AAA_CS"/>
</dbReference>
<dbReference type="SUPFAM" id="SSF52540">
    <property type="entry name" value="P-loop containing nucleoside triphosphate hydrolases"/>
    <property type="match status" value="1"/>
</dbReference>
<keyword evidence="2" id="KW-0479">Metal-binding</keyword>
<dbReference type="Pfam" id="PF13771">
    <property type="entry name" value="zf-HC5HC2H"/>
    <property type="match status" value="1"/>
</dbReference>
<dbReference type="GO" id="GO:0042393">
    <property type="term" value="F:histone binding"/>
    <property type="evidence" value="ECO:0007669"/>
    <property type="project" value="TreeGrafter"/>
</dbReference>
<protein>
    <recommendedName>
        <fullName evidence="9">PHD-type domain-containing protein</fullName>
    </recommendedName>
</protein>
<dbReference type="Pfam" id="PF00004">
    <property type="entry name" value="AAA"/>
    <property type="match status" value="1"/>
</dbReference>
<keyword evidence="5" id="KW-0862">Zinc</keyword>
<keyword evidence="7" id="KW-0103">Bromodomain</keyword>
<dbReference type="OrthoDB" id="5421at2759"/>
<sequence>MPPSSHARKRGLSRPPPGSRARKRQKRLDAIVDRSPATPPSAADALRRSSRARRAPDVLDSSPVPSRRTIRNASARNVKKGERGQRSKDGLKEPALAGSDVDIREPEEDARVWSSRLRSRAGYKQELEENLEGNDNNGECGSRAPGSRRRKKRVSGNEENQGDILIVNDKKDGDAKEEDTPESENYTIPDLPIVVKLDNVIEVVEQETVENVGCVCPEDLQEAEADQMVVEEHTENAIADVQLDAKMGDDYLSRDDDLSNKVLENEDILKESDPKPPNDGVDVPRVKEGRRCGLCGGGIDGRPPKKLVRESTDSDNEAYEGSSVSDEPNYDIWDGFGDEPGWLGRLLGPIHDRFGIARVWVHQHCAVWSPEVYFAGLGCLKNVRAALCRGRALKCSRCGRPGATIGCRVDRCPKTYHLPCSRADGCIFDHRKFLIACPDHRHFFHPQGDNYAQQIRKMKAKKFKLDLRKLSNDAMWKDLESEEKWLENRGEDEEFLKRESKRLHRDLVRIAPVYIGGSSENKLYQGWESVAGLQDVIQCLKEIVMIPLLYPEFFSNLALTPPRGVLLHGYPGTGKTLVVRSLIGACSRGDKRIAYFARKGADCLGKYVGDAERQLRLLFQVAERSQPSIIFFDEIDGLAPCRSRNQDQTHCSVVSTLLSLMDGLKSRGSVIVIGATNRPDAVDPALRRPGRFDREIYFPLPSLKDRSAILSLHTQSWPNPLSGPLLSWISSQTAGYAGADLQSLCTQAAINALKRNCALQELLSSVEKDSGHGVLPSLPSFVVEERDWIQALSFAPPPCSRREAGMAANDIVSSPLYGHLVPCLLRPLSHLLMLLGIDDHIWLPPSLSRASKSVKNLIFSSLQEKGISTGLWPSHLHHLIQEVDVSKKIEKGLSQCGLLLDQSGIMTSYMADDYNNIHDEFGSCKSMEKHLNKWRNSSGFRALISGNPRSGQHHLASCLLHTFVGHIEIQKVNLATILQEGHGDIIRGLTHILMKCLHVGRCIIYMPRIDLWAMDENHGIKTVEDEHSPKSSEFFSTEVQNVTKQVSEAWNSFIEQVDSMCASTNIIILATCEVQNHELPNRIRRFFCSDVSHDHDSVPSEHTIPRFFVHVDGTYNHELVLDSSAAKVSQDLVQHYVQLVHYRSHMINCTSKGDLTPTVMVSLDGQRDSMENNKVTEVYAASADVEQMTSNGQTSFRDSQIQQGLNIDQRLSPLSNRRSCEEIDVQHHRHKDLFQRTLPIRFIKGSPPSAITMFGYQVLRYPQFAELCWVTSKLLDGPCTDINGPWKGWPFNSCVMHPSSSPLKVVAGENSGNLKDKDTGLVRGLVAVGLLAIKGAYTSVKEVSSEVRKVLELLVGCIRDKILDGKERYRYFRLLSQVAYVEDMVNNWAYTFQSSLPDNLLATSNTKPSNFEGHFKDDNASGNGLIGDNSCMPGVPKESCNMVQNKSKNGSPHKFANNNGECINFNEGSNTLACDSGEGTIPEIRHFHQPSPLPPPSNLHPSSSLAASALVSEGGTCILSLTPCEEKGHAKETFSTELAQTNSPADVSLSKLDNSGLVTESSCRDASDKWNDLGSVPSSDNAAFISDEAITSTGFILRKNNKLSDTEISCIYDCCSQCVHALNLLVHNILSDWWKSTDGRSAVDDIHDVVISCSLNLLQAIKNYYNSSSSTVSEEECGNEFEHCTLHQIGDNQLRRMPFQHNSLSKVECFSAILISSLVCPGNKVYNSGIDNWREASSSLAYFHGFFQWSFTMKPSLLLVSLFQNLEILNVGELSYILPPLTLDYKSSMPVIHLVGIIFNQHGLFIKNSIFKHAKIQVIAYIKGTMEIVAMSNRGFYGLLG</sequence>
<dbReference type="PROSITE" id="PS00674">
    <property type="entry name" value="AAA"/>
    <property type="match status" value="1"/>
</dbReference>
<dbReference type="InterPro" id="IPR045199">
    <property type="entry name" value="ATAD2-like"/>
</dbReference>
<keyword evidence="4" id="KW-0863">Zinc-finger</keyword>
<dbReference type="GO" id="GO:0016887">
    <property type="term" value="F:ATP hydrolysis activity"/>
    <property type="evidence" value="ECO:0007669"/>
    <property type="project" value="InterPro"/>
</dbReference>
<dbReference type="FunFam" id="3.40.50.300:FF:000061">
    <property type="entry name" value="ATPase family, AAA domain-containing 2"/>
    <property type="match status" value="1"/>
</dbReference>
<feature type="region of interest" description="Disordered" evidence="8">
    <location>
        <begin position="303"/>
        <end position="326"/>
    </location>
</feature>
<dbReference type="FunFam" id="3.30.40.10:FF:000739">
    <property type="entry name" value="P-loop containing nucleoside triphosphate hydrolases superfamily protein"/>
    <property type="match status" value="1"/>
</dbReference>
<dbReference type="Proteomes" id="UP001085076">
    <property type="component" value="Miscellaneous, Linkage group lg01"/>
</dbReference>
<evidence type="ECO:0000313" key="11">
    <source>
        <dbReference type="Proteomes" id="UP001085076"/>
    </source>
</evidence>
<dbReference type="GO" id="GO:0008270">
    <property type="term" value="F:zinc ion binding"/>
    <property type="evidence" value="ECO:0007669"/>
    <property type="project" value="UniProtKB-KW"/>
</dbReference>
<gene>
    <name evidence="10" type="ORF">J5N97_004341</name>
</gene>
<dbReference type="GO" id="GO:0045815">
    <property type="term" value="P:transcription initiation-coupled chromatin remodeling"/>
    <property type="evidence" value="ECO:0007669"/>
    <property type="project" value="TreeGrafter"/>
</dbReference>
<keyword evidence="6" id="KW-0067">ATP-binding</keyword>
<dbReference type="GO" id="GO:0006334">
    <property type="term" value="P:nucleosome assembly"/>
    <property type="evidence" value="ECO:0007669"/>
    <property type="project" value="TreeGrafter"/>
</dbReference>
<keyword evidence="11" id="KW-1185">Reference proteome</keyword>
<evidence type="ECO:0000256" key="1">
    <source>
        <dbReference type="ARBA" id="ARBA00006914"/>
    </source>
</evidence>
<dbReference type="EMBL" id="JAGGNH010000001">
    <property type="protein sequence ID" value="KAJ0985985.1"/>
    <property type="molecule type" value="Genomic_DNA"/>
</dbReference>
<feature type="compositionally biased region" description="Basic residues" evidence="8">
    <location>
        <begin position="1"/>
        <end position="12"/>
    </location>
</feature>
<dbReference type="InterPro" id="IPR003959">
    <property type="entry name" value="ATPase_AAA_core"/>
</dbReference>
<feature type="domain" description="PHD-type" evidence="9">
    <location>
        <begin position="289"/>
        <end position="441"/>
    </location>
</feature>
<dbReference type="InterPro" id="IPR034732">
    <property type="entry name" value="EPHD"/>
</dbReference>
<evidence type="ECO:0000259" key="9">
    <source>
        <dbReference type="PROSITE" id="PS51805"/>
    </source>
</evidence>
<evidence type="ECO:0000256" key="6">
    <source>
        <dbReference type="ARBA" id="ARBA00022840"/>
    </source>
</evidence>
<reference evidence="10" key="1">
    <citation type="submission" date="2021-03" db="EMBL/GenBank/DDBJ databases">
        <authorList>
            <person name="Li Z."/>
            <person name="Yang C."/>
        </authorList>
    </citation>
    <scope>NUCLEOTIDE SEQUENCE</scope>
    <source>
        <strain evidence="10">Dzin_1.0</strain>
        <tissue evidence="10">Leaf</tissue>
    </source>
</reference>
<feature type="region of interest" description="Disordered" evidence="8">
    <location>
        <begin position="1"/>
        <end position="113"/>
    </location>
</feature>
<comment type="caution">
    <text evidence="10">The sequence shown here is derived from an EMBL/GenBank/DDBJ whole genome shotgun (WGS) entry which is preliminary data.</text>
</comment>
<dbReference type="InterPro" id="IPR041569">
    <property type="entry name" value="AAA_lid_3"/>
</dbReference>
<dbReference type="InterPro" id="IPR027417">
    <property type="entry name" value="P-loop_NTPase"/>
</dbReference>
<dbReference type="PROSITE" id="PS51805">
    <property type="entry name" value="EPHD"/>
    <property type="match status" value="1"/>
</dbReference>
<dbReference type="Gene3D" id="3.30.40.10">
    <property type="entry name" value="Zinc/RING finger domain, C3HC4 (zinc finger)"/>
    <property type="match status" value="1"/>
</dbReference>
<dbReference type="InterPro" id="IPR003593">
    <property type="entry name" value="AAA+_ATPase"/>
</dbReference>
<proteinExistence type="inferred from homology"/>
<dbReference type="SMART" id="SM00382">
    <property type="entry name" value="AAA"/>
    <property type="match status" value="1"/>
</dbReference>
<dbReference type="FunFam" id="1.10.8.60:FF:000084">
    <property type="entry name" value="p-loop containing nucleoside triphosphate hydrolase superfamily protein"/>
    <property type="match status" value="1"/>
</dbReference>
<dbReference type="Pfam" id="PF17862">
    <property type="entry name" value="AAA_lid_3"/>
    <property type="match status" value="1"/>
</dbReference>
<feature type="region of interest" description="Disordered" evidence="8">
    <location>
        <begin position="128"/>
        <end position="186"/>
    </location>
</feature>
<dbReference type="PANTHER" id="PTHR23069:SF7">
    <property type="entry name" value="P-LOOP CONTAINING NUCLEOSIDE TRIPHOSPHATE HYDROLASES SUPERFAMILY PROTEIN"/>
    <property type="match status" value="1"/>
</dbReference>